<dbReference type="CDD" id="cd11386">
    <property type="entry name" value="MCP_signal"/>
    <property type="match status" value="1"/>
</dbReference>
<accession>A0ABX2A0B0</accession>
<feature type="transmembrane region" description="Helical" evidence="3">
    <location>
        <begin position="37"/>
        <end position="57"/>
    </location>
</feature>
<reference evidence="5 6" key="1">
    <citation type="submission" date="2019-10" db="EMBL/GenBank/DDBJ databases">
        <title>Description of Paenibacillus pedi sp. nov.</title>
        <authorList>
            <person name="Carlier A."/>
            <person name="Qi S."/>
        </authorList>
    </citation>
    <scope>NUCLEOTIDE SEQUENCE [LARGE SCALE GENOMIC DNA]</scope>
    <source>
        <strain evidence="5 6">LMG 31457</strain>
    </source>
</reference>
<evidence type="ECO:0000313" key="5">
    <source>
        <dbReference type="EMBL" id="NOV04564.1"/>
    </source>
</evidence>
<dbReference type="Proteomes" id="UP000618579">
    <property type="component" value="Unassembled WGS sequence"/>
</dbReference>
<dbReference type="PANTHER" id="PTHR32089">
    <property type="entry name" value="METHYL-ACCEPTING CHEMOTAXIS PROTEIN MCPB"/>
    <property type="match status" value="1"/>
</dbReference>
<protein>
    <submittedName>
        <fullName evidence="5">HAMP domain-containing protein</fullName>
    </submittedName>
</protein>
<dbReference type="Gene3D" id="1.10.287.950">
    <property type="entry name" value="Methyl-accepting chemotaxis protein"/>
    <property type="match status" value="1"/>
</dbReference>
<gene>
    <name evidence="5" type="ORF">GC097_31805</name>
</gene>
<sequence length="613" mass="66972">MMEEEGIGVILSKIIEERKSKGEFLMLHSVAWFRRHLVVRLVTAVMIVILALSAGYITMEFRNAKHAGVEAISSYGMRLSESYARGMDAGKLEQFLKDPKENDLYWNIRQELDQYRTQIGALYVYIVRFDEQRKPFLMIDGQPKGSDVASPINEETDITDAEIDILLKGDSASSEMIDNPKYGKYISTYTPVKNAEGKVIAAFGIDTAAGVTEQISSRVIKSNLPVYGLMLVLTIAALGLVMLFVSRALRPLQWVGAGAESIAKGDFISARQQLAANPVRSIDEIGTVYNAMMKMSNEINDMLRTIVSNVSHTSHQFVVTTQHFNVQAHRLLEMNTNVNASLQVVADGANTVQFSTSESARSMEEMATAIQRISEASLTVSDASDNALQSAQSGQTIVRNMNGQFVTITTATEEALRRAALLRGHSQEIGVALSAISDISEQTKLLALNASIEAARAGEHGAGFAVVAGEVRKLADHAADSAKLIAALLQNIHREIERMGEAMEAGMSEIQTGADLSKKAEEFFRHIVEQFRFVSEQIQDISSVTEQMSAGSEEVAASVVDIAHIAKSSSDGTSNIHQLTYEQLKIAQEIADSADALSGLTDEMRKSIEQIKV</sequence>
<evidence type="ECO:0000256" key="3">
    <source>
        <dbReference type="SAM" id="Phobius"/>
    </source>
</evidence>
<evidence type="ECO:0000259" key="4">
    <source>
        <dbReference type="PROSITE" id="PS50111"/>
    </source>
</evidence>
<dbReference type="InterPro" id="IPR029151">
    <property type="entry name" value="Sensor-like_sf"/>
</dbReference>
<evidence type="ECO:0000313" key="6">
    <source>
        <dbReference type="Proteomes" id="UP000618579"/>
    </source>
</evidence>
<comment type="caution">
    <text evidence="5">The sequence shown here is derived from an EMBL/GenBank/DDBJ whole genome shotgun (WGS) entry which is preliminary data.</text>
</comment>
<dbReference type="Pfam" id="PF00015">
    <property type="entry name" value="MCPsignal"/>
    <property type="match status" value="1"/>
</dbReference>
<dbReference type="InterPro" id="IPR004089">
    <property type="entry name" value="MCPsignal_dom"/>
</dbReference>
<organism evidence="5 6">
    <name type="scientific">Paenibacillus planticolens</name>
    <dbReference type="NCBI Taxonomy" id="2654976"/>
    <lineage>
        <taxon>Bacteria</taxon>
        <taxon>Bacillati</taxon>
        <taxon>Bacillota</taxon>
        <taxon>Bacilli</taxon>
        <taxon>Bacillales</taxon>
        <taxon>Paenibacillaceae</taxon>
        <taxon>Paenibacillus</taxon>
    </lineage>
</organism>
<evidence type="ECO:0000256" key="1">
    <source>
        <dbReference type="ARBA" id="ARBA00023224"/>
    </source>
</evidence>
<dbReference type="PROSITE" id="PS50111">
    <property type="entry name" value="CHEMOTAXIS_TRANSDUC_2"/>
    <property type="match status" value="1"/>
</dbReference>
<keyword evidence="3" id="KW-0472">Membrane</keyword>
<dbReference type="PANTHER" id="PTHR32089:SF112">
    <property type="entry name" value="LYSOZYME-LIKE PROTEIN-RELATED"/>
    <property type="match status" value="1"/>
</dbReference>
<dbReference type="Gene3D" id="6.10.340.10">
    <property type="match status" value="1"/>
</dbReference>
<feature type="domain" description="Methyl-accepting transducer" evidence="4">
    <location>
        <begin position="327"/>
        <end position="563"/>
    </location>
</feature>
<dbReference type="SUPFAM" id="SSF103190">
    <property type="entry name" value="Sensory domain-like"/>
    <property type="match status" value="1"/>
</dbReference>
<proteinExistence type="predicted"/>
<keyword evidence="3" id="KW-0812">Transmembrane</keyword>
<keyword evidence="3" id="KW-1133">Transmembrane helix</keyword>
<keyword evidence="6" id="KW-1185">Reference proteome</keyword>
<dbReference type="SUPFAM" id="SSF58104">
    <property type="entry name" value="Methyl-accepting chemotaxis protein (MCP) signaling domain"/>
    <property type="match status" value="1"/>
</dbReference>
<dbReference type="EMBL" id="WHNZ01000085">
    <property type="protein sequence ID" value="NOV04564.1"/>
    <property type="molecule type" value="Genomic_DNA"/>
</dbReference>
<name>A0ABX2A0B0_9BACL</name>
<feature type="transmembrane region" description="Helical" evidence="3">
    <location>
        <begin position="224"/>
        <end position="245"/>
    </location>
</feature>
<dbReference type="SMART" id="SM00283">
    <property type="entry name" value="MA"/>
    <property type="match status" value="1"/>
</dbReference>
<keyword evidence="1 2" id="KW-0807">Transducer</keyword>
<dbReference type="CDD" id="cd06225">
    <property type="entry name" value="HAMP"/>
    <property type="match status" value="1"/>
</dbReference>
<evidence type="ECO:0000256" key="2">
    <source>
        <dbReference type="PROSITE-ProRule" id="PRU00284"/>
    </source>
</evidence>